<proteinExistence type="predicted"/>
<dbReference type="Proteomes" id="UP001165641">
    <property type="component" value="Unassembled WGS sequence"/>
</dbReference>
<protein>
    <submittedName>
        <fullName evidence="2">Protein-disulfide reductase DsbD family protein</fullName>
    </submittedName>
</protein>
<reference evidence="2" key="1">
    <citation type="submission" date="2022-12" db="EMBL/GenBank/DDBJ databases">
        <title>Paracoccus onchidii sp. nov., isolated from a marine invertebrate from the South China Sea.</title>
        <authorList>
            <person name="Xu S."/>
            <person name="Liu Z."/>
            <person name="Xu Y."/>
        </authorList>
    </citation>
    <scope>NUCLEOTIDE SEQUENCE</scope>
    <source>
        <strain evidence="2">Z330</strain>
    </source>
</reference>
<keyword evidence="3" id="KW-1185">Reference proteome</keyword>
<name>A0ABT4ZD78_9RHOB</name>
<dbReference type="PROSITE" id="PS51257">
    <property type="entry name" value="PROKAR_LIPOPROTEIN"/>
    <property type="match status" value="1"/>
</dbReference>
<feature type="domain" description="Thiol:disulfide interchange protein DsbD N-terminal" evidence="1">
    <location>
        <begin position="39"/>
        <end position="140"/>
    </location>
</feature>
<dbReference type="RefSeq" id="WP_271888354.1">
    <property type="nucleotide sequence ID" value="NZ_JAQBIE010000007.1"/>
</dbReference>
<evidence type="ECO:0000313" key="3">
    <source>
        <dbReference type="Proteomes" id="UP001165641"/>
    </source>
</evidence>
<comment type="caution">
    <text evidence="2">The sequence shown here is derived from an EMBL/GenBank/DDBJ whole genome shotgun (WGS) entry which is preliminary data.</text>
</comment>
<evidence type="ECO:0000313" key="2">
    <source>
        <dbReference type="EMBL" id="MDB6177229.1"/>
    </source>
</evidence>
<evidence type="ECO:0000259" key="1">
    <source>
        <dbReference type="Pfam" id="PF11412"/>
    </source>
</evidence>
<organism evidence="2 3">
    <name type="scientific">Paracoccus onchidii</name>
    <dbReference type="NCBI Taxonomy" id="3017813"/>
    <lineage>
        <taxon>Bacteria</taxon>
        <taxon>Pseudomonadati</taxon>
        <taxon>Pseudomonadota</taxon>
        <taxon>Alphaproteobacteria</taxon>
        <taxon>Rhodobacterales</taxon>
        <taxon>Paracoccaceae</taxon>
        <taxon>Paracoccus</taxon>
    </lineage>
</organism>
<sequence length="261" mass="28074">MKPLILSTFCLAFGAGACLGSDLPPGVTSAQLLPGWLDQDGNRIAAIELVLEPGWKTYWRQPGDTGLPPSFDWSDSNNLAQVTVHWPAPEAIRSGDEMTLGYHDRLVLPLRISPQHPSRDIDLRVAMDFGVCENICVPAHVVMKAAPPLPEPDPRITAALRHVPRKSGIVPPCHVSAIDDGLRLVVNLPQPDVEAAAIEIPDQPEIWVSTAHLDMTPEGITATADLVPPEARPFDLDMSGLTITLIDGEDATEMQGCALTG</sequence>
<accession>A0ABT4ZD78</accession>
<dbReference type="InterPro" id="IPR028250">
    <property type="entry name" value="DsbDN"/>
</dbReference>
<gene>
    <name evidence="2" type="ORF">PAF17_06870</name>
</gene>
<dbReference type="EMBL" id="JAQBIE010000007">
    <property type="protein sequence ID" value="MDB6177229.1"/>
    <property type="molecule type" value="Genomic_DNA"/>
</dbReference>
<dbReference type="Pfam" id="PF11412">
    <property type="entry name" value="DsbD_N"/>
    <property type="match status" value="1"/>
</dbReference>